<feature type="region of interest" description="Disordered" evidence="1">
    <location>
        <begin position="389"/>
        <end position="420"/>
    </location>
</feature>
<dbReference type="Gene3D" id="1.10.510.10">
    <property type="entry name" value="Transferase(Phosphotransferase) domain 1"/>
    <property type="match status" value="1"/>
</dbReference>
<reference evidence="3 4" key="1">
    <citation type="journal article" date="2024" name="J Genomics">
        <title>Draft genome sequencing and assembly of Favolaschia claudopus CIRM-BRFM 2984 isolated from oak limbs.</title>
        <authorList>
            <person name="Navarro D."/>
            <person name="Drula E."/>
            <person name="Chaduli D."/>
            <person name="Cazenave R."/>
            <person name="Ahrendt S."/>
            <person name="Wang J."/>
            <person name="Lipzen A."/>
            <person name="Daum C."/>
            <person name="Barry K."/>
            <person name="Grigoriev I.V."/>
            <person name="Favel A."/>
            <person name="Rosso M.N."/>
            <person name="Martin F."/>
        </authorList>
    </citation>
    <scope>NUCLEOTIDE SEQUENCE [LARGE SCALE GENOMIC DNA]</scope>
    <source>
        <strain evidence="3 4">CIRM-BRFM 2984</strain>
    </source>
</reference>
<dbReference type="SUPFAM" id="SSF56112">
    <property type="entry name" value="Protein kinase-like (PK-like)"/>
    <property type="match status" value="1"/>
</dbReference>
<dbReference type="SMART" id="SM00220">
    <property type="entry name" value="S_TKc"/>
    <property type="match status" value="1"/>
</dbReference>
<dbReference type="GO" id="GO:0005524">
    <property type="term" value="F:ATP binding"/>
    <property type="evidence" value="ECO:0007669"/>
    <property type="project" value="InterPro"/>
</dbReference>
<keyword evidence="4" id="KW-1185">Reference proteome</keyword>
<gene>
    <name evidence="3" type="ORF">R3P38DRAFT_3008677</name>
</gene>
<feature type="domain" description="Protein kinase" evidence="2">
    <location>
        <begin position="66"/>
        <end position="420"/>
    </location>
</feature>
<dbReference type="InterPro" id="IPR011009">
    <property type="entry name" value="Kinase-like_dom_sf"/>
</dbReference>
<evidence type="ECO:0000313" key="4">
    <source>
        <dbReference type="Proteomes" id="UP001362999"/>
    </source>
</evidence>
<feature type="compositionally biased region" description="Polar residues" evidence="1">
    <location>
        <begin position="391"/>
        <end position="402"/>
    </location>
</feature>
<comment type="caution">
    <text evidence="3">The sequence shown here is derived from an EMBL/GenBank/DDBJ whole genome shotgun (WGS) entry which is preliminary data.</text>
</comment>
<dbReference type="EMBL" id="JAWWNJ010000061">
    <property type="protein sequence ID" value="KAK7013123.1"/>
    <property type="molecule type" value="Genomic_DNA"/>
</dbReference>
<organism evidence="3 4">
    <name type="scientific">Favolaschia claudopus</name>
    <dbReference type="NCBI Taxonomy" id="2862362"/>
    <lineage>
        <taxon>Eukaryota</taxon>
        <taxon>Fungi</taxon>
        <taxon>Dikarya</taxon>
        <taxon>Basidiomycota</taxon>
        <taxon>Agaricomycotina</taxon>
        <taxon>Agaricomycetes</taxon>
        <taxon>Agaricomycetidae</taxon>
        <taxon>Agaricales</taxon>
        <taxon>Marasmiineae</taxon>
        <taxon>Mycenaceae</taxon>
        <taxon>Favolaschia</taxon>
    </lineage>
</organism>
<sequence>MGIGSYTTVASICTIALYLGWRLRSRRVSRSTLPPNMELWRTAGEDNANYKNPWTLLGPFFQDKDYTLHPWVGEESTDYKYRATCLPTSTLGRHYPRHPNDTFHIMVLLQTMVNVFISRSRCRSIHAGFQNALLCPARHKKGFDVVIKTLCAGDGGKAQLRILRKLATTDAAMKPTNHVLTMFEEIHLDDIVFGVFPFLTTPLHPMFFCSSACSAADMLNLMLQMFEATVYIHDCLVAHQDLFIDNFMCEYLPRSLADRHSMPPRVFLIDFEAAVDFPPESRPEDRLVSSHFFGDEFTRARAPELREKDTPYNPFALDIWQLGYKMSMFSTKIEAVDSIVQEMIRDEPKSRPTAKDIFDRVMKIQRSIPPDQLDYKPIDFELERGWCGDASSLSGSELSTAMPSARRYPRAEVGPSEFRD</sequence>
<accession>A0AAW0AM44</accession>
<dbReference type="InterPro" id="IPR000719">
    <property type="entry name" value="Prot_kinase_dom"/>
</dbReference>
<protein>
    <recommendedName>
        <fullName evidence="2">Protein kinase domain-containing protein</fullName>
    </recommendedName>
</protein>
<evidence type="ECO:0000259" key="2">
    <source>
        <dbReference type="PROSITE" id="PS50011"/>
    </source>
</evidence>
<name>A0AAW0AM44_9AGAR</name>
<proteinExistence type="predicted"/>
<dbReference type="AlphaFoldDB" id="A0AAW0AM44"/>
<dbReference type="Proteomes" id="UP001362999">
    <property type="component" value="Unassembled WGS sequence"/>
</dbReference>
<dbReference type="GO" id="GO:0004672">
    <property type="term" value="F:protein kinase activity"/>
    <property type="evidence" value="ECO:0007669"/>
    <property type="project" value="InterPro"/>
</dbReference>
<evidence type="ECO:0000313" key="3">
    <source>
        <dbReference type="EMBL" id="KAK7013123.1"/>
    </source>
</evidence>
<evidence type="ECO:0000256" key="1">
    <source>
        <dbReference type="SAM" id="MobiDB-lite"/>
    </source>
</evidence>
<dbReference type="PROSITE" id="PS50011">
    <property type="entry name" value="PROTEIN_KINASE_DOM"/>
    <property type="match status" value="1"/>
</dbReference>